<reference evidence="3" key="1">
    <citation type="submission" date="2020-02" db="EMBL/GenBank/DDBJ databases">
        <authorList>
            <person name="Fillo S."/>
            <person name="Giordani F."/>
            <person name="Tonon E."/>
            <person name="Drigo I."/>
            <person name="Anselmo A."/>
            <person name="Fortunato A."/>
            <person name="Bano L."/>
            <person name="Lista F."/>
        </authorList>
    </citation>
    <scope>NUCLEOTIDE SEQUENCE</scope>
    <source>
        <strain evidence="3">IZSVe-TV_9877_3_12</strain>
    </source>
</reference>
<feature type="transmembrane region" description="Helical" evidence="1">
    <location>
        <begin position="87"/>
        <end position="106"/>
    </location>
</feature>
<evidence type="ECO:0000256" key="1">
    <source>
        <dbReference type="SAM" id="Phobius"/>
    </source>
</evidence>
<gene>
    <name evidence="3" type="ORF">G8S53_07375</name>
</gene>
<keyword evidence="1" id="KW-0472">Membrane</keyword>
<protein>
    <submittedName>
        <fullName evidence="3">DUF4179 domain-containing protein</fullName>
    </submittedName>
</protein>
<evidence type="ECO:0000313" key="4">
    <source>
        <dbReference type="Proteomes" id="UP000813637"/>
    </source>
</evidence>
<evidence type="ECO:0000259" key="2">
    <source>
        <dbReference type="Pfam" id="PF13786"/>
    </source>
</evidence>
<sequence length="262" mass="30293">MNCDYVINNLHEFIYNELDIKKSETLKNHICTCSKCYAEYTKLKKLLVCNIDEINIIKNSILIPENLSKKIHKKLNKKTKITKNYRIAASLLFIFISIVPSVSAYLSKNKSLNKYIVINNNIVKKLNNGKGTILNESCTMNDIKFTIDAIIEDKNTINILYSVKLLNPKNCNFVLPSKFYIQDEFGFKGYLVSNTGTLETTPKDNETKCICSFKKPSIISNKIKIRITCFNKGLYKRNEGNENPYKYINNTYGNWYVEFKLP</sequence>
<accession>A0A9Q3VA11</accession>
<dbReference type="AlphaFoldDB" id="A0A9Q3VA11"/>
<keyword evidence="1" id="KW-1133">Transmembrane helix</keyword>
<keyword evidence="1" id="KW-0812">Transmembrane</keyword>
<dbReference type="EMBL" id="JAAMYB010000006">
    <property type="protein sequence ID" value="MCD3195105.1"/>
    <property type="molecule type" value="Genomic_DNA"/>
</dbReference>
<organism evidence="3 4">
    <name type="scientific">Clostridium botulinum C</name>
    <dbReference type="NCBI Taxonomy" id="36828"/>
    <lineage>
        <taxon>Bacteria</taxon>
        <taxon>Bacillati</taxon>
        <taxon>Bacillota</taxon>
        <taxon>Clostridia</taxon>
        <taxon>Eubacteriales</taxon>
        <taxon>Clostridiaceae</taxon>
        <taxon>Clostridium</taxon>
    </lineage>
</organism>
<name>A0A9Q3VA11_CLOBO</name>
<reference evidence="3" key="2">
    <citation type="journal article" date="2021" name="Microorganisms">
        <title>Extensive Genome Exploration of Clostridium botulinum Group III Field Strains.</title>
        <authorList>
            <person name="Fillo S."/>
            <person name="Giordani F."/>
            <person name="Tonon E."/>
            <person name="Drigo I."/>
            <person name="Anselmo A."/>
            <person name="Fortunato A."/>
            <person name="Lista F."/>
            <person name="Bano L."/>
        </authorList>
    </citation>
    <scope>NUCLEOTIDE SEQUENCE</scope>
    <source>
        <strain evidence="3">IZSVe-TV_9877_3_12</strain>
    </source>
</reference>
<dbReference type="RefSeq" id="WP_198091179.1">
    <property type="nucleotide sequence ID" value="NZ_JAAMYB010000006.1"/>
</dbReference>
<dbReference type="Pfam" id="PF13786">
    <property type="entry name" value="DUF4179"/>
    <property type="match status" value="1"/>
</dbReference>
<evidence type="ECO:0000313" key="3">
    <source>
        <dbReference type="EMBL" id="MCD3195105.1"/>
    </source>
</evidence>
<dbReference type="Proteomes" id="UP000813637">
    <property type="component" value="Unassembled WGS sequence"/>
</dbReference>
<dbReference type="InterPro" id="IPR025436">
    <property type="entry name" value="DUF4179"/>
</dbReference>
<proteinExistence type="predicted"/>
<feature type="domain" description="DUF4179" evidence="2">
    <location>
        <begin position="77"/>
        <end position="164"/>
    </location>
</feature>
<comment type="caution">
    <text evidence="3">The sequence shown here is derived from an EMBL/GenBank/DDBJ whole genome shotgun (WGS) entry which is preliminary data.</text>
</comment>
<dbReference type="Gene3D" id="2.60.40.1630">
    <property type="entry name" value="bacillus anthracis domain"/>
    <property type="match status" value="1"/>
</dbReference>